<feature type="compositionally biased region" description="Polar residues" evidence="12">
    <location>
        <begin position="405"/>
        <end position="435"/>
    </location>
</feature>
<keyword evidence="5" id="KW-0805">Transcription regulation</keyword>
<dbReference type="PROSITE" id="PS00034">
    <property type="entry name" value="PAIRED_1"/>
    <property type="match status" value="1"/>
</dbReference>
<evidence type="ECO:0000256" key="8">
    <source>
        <dbReference type="ARBA" id="ARBA00023163"/>
    </source>
</evidence>
<dbReference type="OrthoDB" id="3225452at2759"/>
<comment type="subcellular location">
    <subcellularLocation>
        <location evidence="1 10 11">Nucleus</location>
    </subcellularLocation>
</comment>
<dbReference type="PRINTS" id="PR00027">
    <property type="entry name" value="PAIREDBOX"/>
</dbReference>
<dbReference type="InterPro" id="IPR009057">
    <property type="entry name" value="Homeodomain-like_sf"/>
</dbReference>
<evidence type="ECO:0000256" key="3">
    <source>
        <dbReference type="ARBA" id="ARBA00022473"/>
    </source>
</evidence>
<dbReference type="CDD" id="cd00131">
    <property type="entry name" value="PAX"/>
    <property type="match status" value="1"/>
</dbReference>
<comment type="similarity">
    <text evidence="2">Belongs to the paired homeobox family.</text>
</comment>
<dbReference type="PANTHER" id="PTHR45636:SF41">
    <property type="entry name" value="PAIRED BOX PROTEIN PAX-6-RELATED"/>
    <property type="match status" value="1"/>
</dbReference>
<dbReference type="InterPro" id="IPR043182">
    <property type="entry name" value="PAIRED_DNA-bd_dom"/>
</dbReference>
<dbReference type="AlphaFoldDB" id="A0A1J1I066"/>
<dbReference type="GO" id="GO:0030154">
    <property type="term" value="P:cell differentiation"/>
    <property type="evidence" value="ECO:0007669"/>
    <property type="project" value="UniProtKB-ARBA"/>
</dbReference>
<organism evidence="15 16">
    <name type="scientific">Clunio marinus</name>
    <dbReference type="NCBI Taxonomy" id="568069"/>
    <lineage>
        <taxon>Eukaryota</taxon>
        <taxon>Metazoa</taxon>
        <taxon>Ecdysozoa</taxon>
        <taxon>Arthropoda</taxon>
        <taxon>Hexapoda</taxon>
        <taxon>Insecta</taxon>
        <taxon>Pterygota</taxon>
        <taxon>Neoptera</taxon>
        <taxon>Endopterygota</taxon>
        <taxon>Diptera</taxon>
        <taxon>Nematocera</taxon>
        <taxon>Chironomoidea</taxon>
        <taxon>Chironomidae</taxon>
        <taxon>Clunio</taxon>
    </lineage>
</organism>
<feature type="compositionally biased region" description="Low complexity" evidence="12">
    <location>
        <begin position="576"/>
        <end position="634"/>
    </location>
</feature>
<feature type="region of interest" description="Disordered" evidence="12">
    <location>
        <begin position="156"/>
        <end position="179"/>
    </location>
</feature>
<dbReference type="Gene3D" id="1.10.10.60">
    <property type="entry name" value="Homeodomain-like"/>
    <property type="match status" value="1"/>
</dbReference>
<dbReference type="PROSITE" id="PS50071">
    <property type="entry name" value="HOMEOBOX_2"/>
    <property type="match status" value="1"/>
</dbReference>
<evidence type="ECO:0000313" key="15">
    <source>
        <dbReference type="EMBL" id="CRK93603.1"/>
    </source>
</evidence>
<evidence type="ECO:0000256" key="12">
    <source>
        <dbReference type="SAM" id="MobiDB-lite"/>
    </source>
</evidence>
<dbReference type="GO" id="GO:0048731">
    <property type="term" value="P:system development"/>
    <property type="evidence" value="ECO:0007669"/>
    <property type="project" value="UniProtKB-ARBA"/>
</dbReference>
<dbReference type="EMBL" id="CVRI01000037">
    <property type="protein sequence ID" value="CRK93603.1"/>
    <property type="molecule type" value="Genomic_DNA"/>
</dbReference>
<dbReference type="InterPro" id="IPR017970">
    <property type="entry name" value="Homeobox_CS"/>
</dbReference>
<dbReference type="InterPro" id="IPR043565">
    <property type="entry name" value="PAX_fam"/>
</dbReference>
<evidence type="ECO:0000259" key="14">
    <source>
        <dbReference type="PROSITE" id="PS51057"/>
    </source>
</evidence>
<dbReference type="GO" id="GO:0005634">
    <property type="term" value="C:nucleus"/>
    <property type="evidence" value="ECO:0007669"/>
    <property type="project" value="UniProtKB-SubCell"/>
</dbReference>
<dbReference type="GO" id="GO:0000978">
    <property type="term" value="F:RNA polymerase II cis-regulatory region sequence-specific DNA binding"/>
    <property type="evidence" value="ECO:0007669"/>
    <property type="project" value="TreeGrafter"/>
</dbReference>
<evidence type="ECO:0000256" key="7">
    <source>
        <dbReference type="ARBA" id="ARBA00023155"/>
    </source>
</evidence>
<evidence type="ECO:0000256" key="5">
    <source>
        <dbReference type="ARBA" id="ARBA00023015"/>
    </source>
</evidence>
<evidence type="ECO:0000313" key="16">
    <source>
        <dbReference type="Proteomes" id="UP000183832"/>
    </source>
</evidence>
<dbReference type="CDD" id="cd00086">
    <property type="entry name" value="homeodomain"/>
    <property type="match status" value="1"/>
</dbReference>
<evidence type="ECO:0000256" key="10">
    <source>
        <dbReference type="PROSITE-ProRule" id="PRU00108"/>
    </source>
</evidence>
<dbReference type="PROSITE" id="PS51057">
    <property type="entry name" value="PAIRED_2"/>
    <property type="match status" value="1"/>
</dbReference>
<dbReference type="PROSITE" id="PS00027">
    <property type="entry name" value="HOMEOBOX_1"/>
    <property type="match status" value="1"/>
</dbReference>
<feature type="DNA-binding region" description="Homeobox" evidence="10">
    <location>
        <begin position="321"/>
        <end position="380"/>
    </location>
</feature>
<evidence type="ECO:0000256" key="11">
    <source>
        <dbReference type="RuleBase" id="RU000682"/>
    </source>
</evidence>
<sequence length="695" mass="76642">MGAAVTPWSSTMMMDRISLDDMPHKGRGHSGVNQLGGVFVGGRPLPDSTRQKIVELAHSGARPCDISRILQVSNGCVSKILGRYYETGSIRPRAIGGSKPRVATQEVVTKISDYKRECPSIFAWEIRDRLLQEGVCTNDNIPSVSSINRVLRNLAAQKEQQQSHSTPSHSNNTSISSYQPTTLVNDSIYDKLRLLNNNHRHQSIRDSCWPPRSPTWYPHLSNTHHQQDGNIAVNDTTTNHLTTGLMSPQSTTPIKEYSSLSPNSCKASSINDDMTKTASKKGELETQSDGNLSGGEGENSNTDSTIDTDDDQARLRLKRKLQRNRTSFSNDQIDSLEKEFERTHYPDVFARERLAVKIGLPEARIQVWFSNRRAKWRREEKLRTQRLSTPNSNNNNNTLNVNNNEISCANDTNSSSETNPKANVPNGSSNMNSMLHNQHLGGNMTDTHNSGIIGDMHNPLINGNHHLSTPSSLITPTSSAASLSPPRFNFNHGFCSTMSPMYTPQMSIADSYSSMPFSHPPISSMASLSANPLGLQQQHQQHKYEQHQHQQSQYHQRNDDMTPSTYQCHMSRLNIPSPSLQSLHQGSHSSLSALQNHHSYSSTSSSPHNSAALDVPSTHPVPSVTPPSSLAPPSSLYSYDPINLGGYGTRLSPCGSTDNYQLNGGYTNGNGSTGLISSLHNPSSSDMAHYFLRLQ</sequence>
<keyword evidence="16" id="KW-1185">Reference proteome</keyword>
<dbReference type="SMART" id="SM00389">
    <property type="entry name" value="HOX"/>
    <property type="match status" value="1"/>
</dbReference>
<dbReference type="FunFam" id="1.10.10.10:FF:000069">
    <property type="entry name" value="Paired box protein Pax-6"/>
    <property type="match status" value="1"/>
</dbReference>
<name>A0A1J1I066_9DIPT</name>
<feature type="region of interest" description="Disordered" evidence="12">
    <location>
        <begin position="219"/>
        <end position="311"/>
    </location>
</feature>
<keyword evidence="7 10" id="KW-0371">Homeobox</keyword>
<gene>
    <name evidence="15" type="ORF">CLUMA_CG007136</name>
</gene>
<keyword evidence="9 10" id="KW-0539">Nucleus</keyword>
<accession>A0A1J1I066</accession>
<feature type="compositionally biased region" description="Polar residues" evidence="12">
    <location>
        <begin position="233"/>
        <end position="272"/>
    </location>
</feature>
<keyword evidence="4" id="KW-0563">Paired box</keyword>
<feature type="domain" description="Homeobox" evidence="13">
    <location>
        <begin position="319"/>
        <end position="379"/>
    </location>
</feature>
<dbReference type="STRING" id="568069.A0A1J1I066"/>
<evidence type="ECO:0000256" key="6">
    <source>
        <dbReference type="ARBA" id="ARBA00023125"/>
    </source>
</evidence>
<dbReference type="Pfam" id="PF00292">
    <property type="entry name" value="PAX"/>
    <property type="match status" value="1"/>
</dbReference>
<feature type="compositionally biased region" description="Low complexity" evidence="12">
    <location>
        <begin position="391"/>
        <end position="404"/>
    </location>
</feature>
<dbReference type="Pfam" id="PF00046">
    <property type="entry name" value="Homeodomain"/>
    <property type="match status" value="1"/>
</dbReference>
<dbReference type="SUPFAM" id="SSF46689">
    <property type="entry name" value="Homeodomain-like"/>
    <property type="match status" value="2"/>
</dbReference>
<dbReference type="FunFam" id="1.10.10.10:FF:000003">
    <property type="entry name" value="Paired box protein Pax-6"/>
    <property type="match status" value="1"/>
</dbReference>
<proteinExistence type="inferred from homology"/>
<keyword evidence="8" id="KW-0804">Transcription</keyword>
<dbReference type="FunFam" id="1.10.10.60:FF:000516">
    <property type="entry name" value="Transcription factor Toy"/>
    <property type="match status" value="1"/>
</dbReference>
<evidence type="ECO:0000256" key="4">
    <source>
        <dbReference type="ARBA" id="ARBA00022724"/>
    </source>
</evidence>
<dbReference type="Gene3D" id="1.10.10.10">
    <property type="entry name" value="Winged helix-like DNA-binding domain superfamily/Winged helix DNA-binding domain"/>
    <property type="match status" value="2"/>
</dbReference>
<dbReference type="InterPro" id="IPR001356">
    <property type="entry name" value="HD"/>
</dbReference>
<dbReference type="GO" id="GO:0000981">
    <property type="term" value="F:DNA-binding transcription factor activity, RNA polymerase II-specific"/>
    <property type="evidence" value="ECO:0007669"/>
    <property type="project" value="InterPro"/>
</dbReference>
<dbReference type="Proteomes" id="UP000183832">
    <property type="component" value="Unassembled WGS sequence"/>
</dbReference>
<evidence type="ECO:0000256" key="1">
    <source>
        <dbReference type="ARBA" id="ARBA00004123"/>
    </source>
</evidence>
<feature type="region of interest" description="Disordered" evidence="12">
    <location>
        <begin position="383"/>
        <end position="435"/>
    </location>
</feature>
<dbReference type="InterPro" id="IPR001523">
    <property type="entry name" value="Paired_dom"/>
</dbReference>
<dbReference type="GO" id="GO:0045944">
    <property type="term" value="P:positive regulation of transcription by RNA polymerase II"/>
    <property type="evidence" value="ECO:0007669"/>
    <property type="project" value="UniProtKB-ARBA"/>
</dbReference>
<dbReference type="GO" id="GO:0051240">
    <property type="term" value="P:positive regulation of multicellular organismal process"/>
    <property type="evidence" value="ECO:0007669"/>
    <property type="project" value="UniProtKB-ARBA"/>
</dbReference>
<dbReference type="PANTHER" id="PTHR45636">
    <property type="entry name" value="PAIRED BOX PROTEIN PAX-6-RELATED-RELATED"/>
    <property type="match status" value="1"/>
</dbReference>
<feature type="region of interest" description="Disordered" evidence="12">
    <location>
        <begin position="523"/>
        <end position="634"/>
    </location>
</feature>
<evidence type="ECO:0000256" key="9">
    <source>
        <dbReference type="ARBA" id="ARBA00023242"/>
    </source>
</evidence>
<keyword evidence="6 10" id="KW-0238">DNA-binding</keyword>
<feature type="compositionally biased region" description="Low complexity" evidence="12">
    <location>
        <begin position="163"/>
        <end position="177"/>
    </location>
</feature>
<evidence type="ECO:0000256" key="2">
    <source>
        <dbReference type="ARBA" id="ARBA00005733"/>
    </source>
</evidence>
<dbReference type="InterPro" id="IPR036388">
    <property type="entry name" value="WH-like_DNA-bd_sf"/>
</dbReference>
<dbReference type="GO" id="GO:0009791">
    <property type="term" value="P:post-embryonic development"/>
    <property type="evidence" value="ECO:0007669"/>
    <property type="project" value="UniProtKB-ARBA"/>
</dbReference>
<feature type="domain" description="Paired" evidence="14">
    <location>
        <begin position="28"/>
        <end position="154"/>
    </location>
</feature>
<protein>
    <submittedName>
        <fullName evidence="15">CLUMA_CG007136, isoform A</fullName>
    </submittedName>
</protein>
<reference evidence="15 16" key="1">
    <citation type="submission" date="2015-04" db="EMBL/GenBank/DDBJ databases">
        <authorList>
            <person name="Syromyatnikov M.Y."/>
            <person name="Popov V.N."/>
        </authorList>
    </citation>
    <scope>NUCLEOTIDE SEQUENCE [LARGE SCALE GENOMIC DNA]</scope>
</reference>
<dbReference type="GO" id="GO:0090596">
    <property type="term" value="P:sensory organ morphogenesis"/>
    <property type="evidence" value="ECO:0007669"/>
    <property type="project" value="UniProtKB-ARBA"/>
</dbReference>
<evidence type="ECO:0000259" key="13">
    <source>
        <dbReference type="PROSITE" id="PS50071"/>
    </source>
</evidence>
<dbReference type="SMART" id="SM00351">
    <property type="entry name" value="PAX"/>
    <property type="match status" value="1"/>
</dbReference>
<keyword evidence="3" id="KW-0217">Developmental protein</keyword>